<dbReference type="PANTHER" id="PTHR33324:SF2">
    <property type="entry name" value="MYB_SANT-LIKE DNA-BINDING DOMAIN-CONTAINING PROTEIN"/>
    <property type="match status" value="1"/>
</dbReference>
<dbReference type="EMBL" id="VSWC01000118">
    <property type="protein sequence ID" value="KAA1084520.1"/>
    <property type="molecule type" value="Genomic_DNA"/>
</dbReference>
<dbReference type="Proteomes" id="UP000325313">
    <property type="component" value="Unassembled WGS sequence"/>
</dbReference>
<gene>
    <name evidence="3" type="ORF">PGT21_030085</name>
    <name evidence="4" type="ORF">PGTUg99_025204</name>
</gene>
<name>A0A5B0N8T8_PUCGR</name>
<dbReference type="PANTHER" id="PTHR33324">
    <property type="entry name" value="EXPRESSED PROTEIN"/>
    <property type="match status" value="1"/>
</dbReference>
<evidence type="ECO:0000313" key="4">
    <source>
        <dbReference type="EMBL" id="KAA1099247.1"/>
    </source>
</evidence>
<evidence type="ECO:0000256" key="2">
    <source>
        <dbReference type="SAM" id="MobiDB-lite"/>
    </source>
</evidence>
<dbReference type="OrthoDB" id="127208at2759"/>
<dbReference type="EMBL" id="VDEP01000342">
    <property type="protein sequence ID" value="KAA1099247.1"/>
    <property type="molecule type" value="Genomic_DNA"/>
</dbReference>
<evidence type="ECO:0000256" key="1">
    <source>
        <dbReference type="SAM" id="Coils"/>
    </source>
</evidence>
<dbReference type="Proteomes" id="UP000324748">
    <property type="component" value="Unassembled WGS sequence"/>
</dbReference>
<feature type="region of interest" description="Disordered" evidence="2">
    <location>
        <begin position="1"/>
        <end position="25"/>
    </location>
</feature>
<sequence>MSPKNSNVPLTIPGATVSTNNDQVNPTKQHKALINAWDQDGEGGKSSMRIILDWLAIGENYQRWLWDSKLGSIKSPSINEILDTMIGSGITHRDHKGIQAKIKELHIFYAKVRDLLSHTRSGILNEEIKNGTIKLPATLAEMSQYWDELQPIMSIRILASRPVTSSSTDWHIPDLIGSRKTNIKVIPTRQTKAAANPDYSQVNFGRRESPPSGGRDPPAAAASLVRTAGTKRKSLTQNPELAGFERIIAQNNEHRERVAEAQERREQMKLANERRRDKMTRALERRKLKIEKRKVELLEMEVRAKARLLAVEDVYTRFHFVRDLKLLGYSSEQTENFLDKHFPGRGLLKNGALDQLRSL</sequence>
<keyword evidence="1" id="KW-0175">Coiled coil</keyword>
<feature type="region of interest" description="Disordered" evidence="2">
    <location>
        <begin position="201"/>
        <end position="223"/>
    </location>
</feature>
<proteinExistence type="predicted"/>
<feature type="coiled-coil region" evidence="1">
    <location>
        <begin position="244"/>
        <end position="278"/>
    </location>
</feature>
<organism evidence="3 5">
    <name type="scientific">Puccinia graminis f. sp. tritici</name>
    <dbReference type="NCBI Taxonomy" id="56615"/>
    <lineage>
        <taxon>Eukaryota</taxon>
        <taxon>Fungi</taxon>
        <taxon>Dikarya</taxon>
        <taxon>Basidiomycota</taxon>
        <taxon>Pucciniomycotina</taxon>
        <taxon>Pucciniomycetes</taxon>
        <taxon>Pucciniales</taxon>
        <taxon>Pucciniaceae</taxon>
        <taxon>Puccinia</taxon>
    </lineage>
</organism>
<feature type="compositionally biased region" description="Polar residues" evidence="2">
    <location>
        <begin position="16"/>
        <end position="25"/>
    </location>
</feature>
<keyword evidence="5" id="KW-1185">Reference proteome</keyword>
<protein>
    <submittedName>
        <fullName evidence="3">Uncharacterized protein</fullName>
    </submittedName>
</protein>
<evidence type="ECO:0000313" key="5">
    <source>
        <dbReference type="Proteomes" id="UP000324748"/>
    </source>
</evidence>
<comment type="caution">
    <text evidence="3">The sequence shown here is derived from an EMBL/GenBank/DDBJ whole genome shotgun (WGS) entry which is preliminary data.</text>
</comment>
<dbReference type="AlphaFoldDB" id="A0A5B0N8T8"/>
<reference evidence="5 6" key="1">
    <citation type="submission" date="2019-05" db="EMBL/GenBank/DDBJ databases">
        <title>Emergence of the Ug99 lineage of the wheat stem rust pathogen through somatic hybridization.</title>
        <authorList>
            <person name="Li F."/>
            <person name="Upadhyaya N.M."/>
            <person name="Sperschneider J."/>
            <person name="Matny O."/>
            <person name="Nguyen-Phuc H."/>
            <person name="Mago R."/>
            <person name="Raley C."/>
            <person name="Miller M.E."/>
            <person name="Silverstein K.A.T."/>
            <person name="Henningsen E."/>
            <person name="Hirsch C.D."/>
            <person name="Visser B."/>
            <person name="Pretorius Z.A."/>
            <person name="Steffenson B.J."/>
            <person name="Schwessinger B."/>
            <person name="Dodds P.N."/>
            <person name="Figueroa M."/>
        </authorList>
    </citation>
    <scope>NUCLEOTIDE SEQUENCE [LARGE SCALE GENOMIC DNA]</scope>
    <source>
        <strain evidence="3">21-0</strain>
        <strain evidence="4 6">Ug99</strain>
    </source>
</reference>
<accession>A0A5B0N8T8</accession>
<evidence type="ECO:0000313" key="6">
    <source>
        <dbReference type="Proteomes" id="UP000325313"/>
    </source>
</evidence>
<evidence type="ECO:0000313" key="3">
    <source>
        <dbReference type="EMBL" id="KAA1084520.1"/>
    </source>
</evidence>